<dbReference type="RefSeq" id="WP_108689246.1">
    <property type="nucleotide sequence ID" value="NZ_QCYK01000003.1"/>
</dbReference>
<name>A0A2T7BEC8_9BACT</name>
<keyword evidence="2" id="KW-1185">Reference proteome</keyword>
<dbReference type="Proteomes" id="UP000244450">
    <property type="component" value="Unassembled WGS sequence"/>
</dbReference>
<reference evidence="1 2" key="1">
    <citation type="submission" date="2018-04" db="EMBL/GenBank/DDBJ databases">
        <title>Chitinophaga fuyangensis sp. nov., isolated from soil in a chemical factory.</title>
        <authorList>
            <person name="Chen K."/>
        </authorList>
    </citation>
    <scope>NUCLEOTIDE SEQUENCE [LARGE SCALE GENOMIC DNA]</scope>
    <source>
        <strain evidence="1 2">LY-1</strain>
    </source>
</reference>
<evidence type="ECO:0000313" key="2">
    <source>
        <dbReference type="Proteomes" id="UP000244450"/>
    </source>
</evidence>
<evidence type="ECO:0000313" key="1">
    <source>
        <dbReference type="EMBL" id="PUZ23443.1"/>
    </source>
</evidence>
<organism evidence="1 2">
    <name type="scientific">Chitinophaga parva</name>
    <dbReference type="NCBI Taxonomy" id="2169414"/>
    <lineage>
        <taxon>Bacteria</taxon>
        <taxon>Pseudomonadati</taxon>
        <taxon>Bacteroidota</taxon>
        <taxon>Chitinophagia</taxon>
        <taxon>Chitinophagales</taxon>
        <taxon>Chitinophagaceae</taxon>
        <taxon>Chitinophaga</taxon>
    </lineage>
</organism>
<dbReference type="EMBL" id="QCYK01000003">
    <property type="protein sequence ID" value="PUZ23443.1"/>
    <property type="molecule type" value="Genomic_DNA"/>
</dbReference>
<comment type="caution">
    <text evidence="1">The sequence shown here is derived from an EMBL/GenBank/DDBJ whole genome shotgun (WGS) entry which is preliminary data.</text>
</comment>
<sequence>MRLPYIELFGYVTCGSDYWYYELRQPLGNPGSYILAINRMEAMTLYSYADGEWHARFYWGCPAFTQADIDILGEMIEEETERIKNVEKTSYL</sequence>
<gene>
    <name evidence="1" type="ORF">DCC81_23990</name>
</gene>
<protein>
    <submittedName>
        <fullName evidence="1">Uncharacterized protein</fullName>
    </submittedName>
</protein>
<accession>A0A2T7BEC8</accession>
<proteinExistence type="predicted"/>
<dbReference type="AlphaFoldDB" id="A0A2T7BEC8"/>